<dbReference type="Proteomes" id="UP001165063">
    <property type="component" value="Unassembled WGS sequence"/>
</dbReference>
<dbReference type="AlphaFoldDB" id="A0A9W7DC14"/>
<keyword evidence="16" id="KW-1185">Reference proteome</keyword>
<dbReference type="InterPro" id="IPR045028">
    <property type="entry name" value="DinG/Rad3-like"/>
</dbReference>
<keyword evidence="3" id="KW-0547">Nucleotide-binding</keyword>
<gene>
    <name evidence="15" type="ORF">Amon01_000071100</name>
</gene>
<name>A0A9W7DC14_AMBMO</name>
<dbReference type="OrthoDB" id="267079at2759"/>
<dbReference type="InterPro" id="IPR010614">
    <property type="entry name" value="RAD3-like_helicase_DEAD"/>
</dbReference>
<keyword evidence="6" id="KW-0067">ATP-binding</keyword>
<dbReference type="GO" id="GO:0034085">
    <property type="term" value="P:establishment of sister chromatid cohesion"/>
    <property type="evidence" value="ECO:0007669"/>
    <property type="project" value="TreeGrafter"/>
</dbReference>
<reference evidence="15" key="1">
    <citation type="submission" date="2023-04" db="EMBL/GenBank/DDBJ databases">
        <title>Ambrosiozyma monospora NBRC 1965.</title>
        <authorList>
            <person name="Ichikawa N."/>
            <person name="Sato H."/>
            <person name="Tonouchi N."/>
        </authorList>
    </citation>
    <scope>NUCLEOTIDE SEQUENCE</scope>
    <source>
        <strain evidence="15">NBRC 1965</strain>
    </source>
</reference>
<evidence type="ECO:0000256" key="10">
    <source>
        <dbReference type="ARBA" id="ARBA00044998"/>
    </source>
</evidence>
<dbReference type="InterPro" id="IPR014013">
    <property type="entry name" value="Helic_SF1/SF2_ATP-bd_DinG/Rad3"/>
</dbReference>
<dbReference type="SMART" id="SM00488">
    <property type="entry name" value="DEXDc2"/>
    <property type="match status" value="1"/>
</dbReference>
<protein>
    <recommendedName>
        <fullName evidence="2">ATP-dependent DNA helicase CHL1</fullName>
    </recommendedName>
    <alternativeName>
        <fullName evidence="1">ATP-dependent DNA helicase chl1</fullName>
    </alternativeName>
    <alternativeName>
        <fullName evidence="9">Chromosome loss protein 1</fullName>
    </alternativeName>
    <alternativeName>
        <fullName evidence="10 11">DNA 5'-3' helicase CHL1</fullName>
    </alternativeName>
</protein>
<dbReference type="EMBL" id="BSXU01000198">
    <property type="protein sequence ID" value="GMG19759.1"/>
    <property type="molecule type" value="Genomic_DNA"/>
</dbReference>
<accession>A0A9W7DC14</accession>
<organism evidence="15 16">
    <name type="scientific">Ambrosiozyma monospora</name>
    <name type="common">Yeast</name>
    <name type="synonym">Endomycopsis monosporus</name>
    <dbReference type="NCBI Taxonomy" id="43982"/>
    <lineage>
        <taxon>Eukaryota</taxon>
        <taxon>Fungi</taxon>
        <taxon>Dikarya</taxon>
        <taxon>Ascomycota</taxon>
        <taxon>Saccharomycotina</taxon>
        <taxon>Pichiomycetes</taxon>
        <taxon>Pichiales</taxon>
        <taxon>Pichiaceae</taxon>
        <taxon>Ambrosiozyma</taxon>
    </lineage>
</organism>
<dbReference type="GO" id="GO:0005634">
    <property type="term" value="C:nucleus"/>
    <property type="evidence" value="ECO:0007669"/>
    <property type="project" value="TreeGrafter"/>
</dbReference>
<dbReference type="GO" id="GO:0003678">
    <property type="term" value="F:DNA helicase activity"/>
    <property type="evidence" value="ECO:0007669"/>
    <property type="project" value="InterPro"/>
</dbReference>
<dbReference type="PANTHER" id="PTHR11472">
    <property type="entry name" value="DNA REPAIR DEAD HELICASE RAD3/XP-D SUBFAMILY MEMBER"/>
    <property type="match status" value="1"/>
</dbReference>
<evidence type="ECO:0000313" key="16">
    <source>
        <dbReference type="Proteomes" id="UP001165063"/>
    </source>
</evidence>
<dbReference type="PANTHER" id="PTHR11472:SF41">
    <property type="entry name" value="ATP-DEPENDENT DNA HELICASE DDX11-RELATED"/>
    <property type="match status" value="1"/>
</dbReference>
<dbReference type="SUPFAM" id="SSF52540">
    <property type="entry name" value="P-loop containing nucleoside triphosphate hydrolases"/>
    <property type="match status" value="1"/>
</dbReference>
<evidence type="ECO:0000256" key="9">
    <source>
        <dbReference type="ARBA" id="ARBA00029709"/>
    </source>
</evidence>
<dbReference type="Pfam" id="PF04851">
    <property type="entry name" value="ResIII"/>
    <property type="match status" value="1"/>
</dbReference>
<evidence type="ECO:0000256" key="12">
    <source>
        <dbReference type="ARBA" id="ARBA00045702"/>
    </source>
</evidence>
<sequence>MVEVRVHQNNNIHRTTDSNGTTTAPKTPTPKRDFHHPYKPYNVQIQLMEAIYDTIENGYKVGLFESPTGTGKTLSIICSTMTYLRNLKREKNALISRSIDDDDDDDEPEWVKEAYRQKIVSKLTEKSKEYELHLDKLQKEGPMLVTGKLKEQRVKRFKRGGSSSKEKVQDADLLVDDYFSDDEANTGTRDQEKYSKMSSEVQKLLHEVEGKPKVIDKSSSLNQCSTKIFFASRTHSQLNQFTDQLRLTSFPSSFEGIEEKMKYLPMSSRKQLCIHEKVSKIKDTQELNDACIQLQKDKEKGCQFYPNPSSEHDTELMNNFRDLSFSDIHDIEDLHEIGKHYNICPYYSSRKSVDIAEIISLPYQLLLQKSTREVLG</sequence>
<evidence type="ECO:0000256" key="3">
    <source>
        <dbReference type="ARBA" id="ARBA00022741"/>
    </source>
</evidence>
<evidence type="ECO:0000256" key="2">
    <source>
        <dbReference type="ARBA" id="ARBA00017386"/>
    </source>
</evidence>
<dbReference type="InterPro" id="IPR006935">
    <property type="entry name" value="Helicase/UvrB_N"/>
</dbReference>
<dbReference type="Pfam" id="PF06733">
    <property type="entry name" value="DEAD_2"/>
    <property type="match status" value="1"/>
</dbReference>
<evidence type="ECO:0000256" key="8">
    <source>
        <dbReference type="ARBA" id="ARBA00023306"/>
    </source>
</evidence>
<dbReference type="GO" id="GO:0005524">
    <property type="term" value="F:ATP binding"/>
    <property type="evidence" value="ECO:0007669"/>
    <property type="project" value="UniProtKB-KW"/>
</dbReference>
<evidence type="ECO:0000256" key="5">
    <source>
        <dbReference type="ARBA" id="ARBA00022806"/>
    </source>
</evidence>
<comment type="caution">
    <text evidence="15">The sequence shown here is derived from an EMBL/GenBank/DDBJ whole genome shotgun (WGS) entry which is preliminary data.</text>
</comment>
<proteinExistence type="predicted"/>
<evidence type="ECO:0000256" key="7">
    <source>
        <dbReference type="ARBA" id="ARBA00023125"/>
    </source>
</evidence>
<dbReference type="InterPro" id="IPR006554">
    <property type="entry name" value="Helicase-like_DEXD_c2"/>
</dbReference>
<dbReference type="GO" id="GO:0016818">
    <property type="term" value="F:hydrolase activity, acting on acid anhydrides, in phosphorus-containing anhydrides"/>
    <property type="evidence" value="ECO:0007669"/>
    <property type="project" value="InterPro"/>
</dbReference>
<dbReference type="PROSITE" id="PS51193">
    <property type="entry name" value="HELICASE_ATP_BIND_2"/>
    <property type="match status" value="1"/>
</dbReference>
<keyword evidence="7" id="KW-0238">DNA-binding</keyword>
<feature type="domain" description="Helicase ATP-binding" evidence="14">
    <location>
        <begin position="30"/>
        <end position="376"/>
    </location>
</feature>
<evidence type="ECO:0000256" key="1">
    <source>
        <dbReference type="ARBA" id="ARBA00016387"/>
    </source>
</evidence>
<evidence type="ECO:0000256" key="4">
    <source>
        <dbReference type="ARBA" id="ARBA00022801"/>
    </source>
</evidence>
<evidence type="ECO:0000256" key="6">
    <source>
        <dbReference type="ARBA" id="ARBA00022840"/>
    </source>
</evidence>
<keyword evidence="5" id="KW-0347">Helicase</keyword>
<feature type="compositionally biased region" description="Polar residues" evidence="13">
    <location>
        <begin position="7"/>
        <end position="20"/>
    </location>
</feature>
<evidence type="ECO:0000256" key="13">
    <source>
        <dbReference type="SAM" id="MobiDB-lite"/>
    </source>
</evidence>
<dbReference type="Gene3D" id="3.40.50.300">
    <property type="entry name" value="P-loop containing nucleotide triphosphate hydrolases"/>
    <property type="match status" value="2"/>
</dbReference>
<evidence type="ECO:0000313" key="15">
    <source>
        <dbReference type="EMBL" id="GMG19759.1"/>
    </source>
</evidence>
<feature type="region of interest" description="Disordered" evidence="13">
    <location>
        <begin position="1"/>
        <end position="37"/>
    </location>
</feature>
<dbReference type="InterPro" id="IPR027417">
    <property type="entry name" value="P-loop_NTPase"/>
</dbReference>
<keyword evidence="8" id="KW-0131">Cell cycle</keyword>
<dbReference type="GO" id="GO:0003677">
    <property type="term" value="F:DNA binding"/>
    <property type="evidence" value="ECO:0007669"/>
    <property type="project" value="UniProtKB-KW"/>
</dbReference>
<evidence type="ECO:0000259" key="14">
    <source>
        <dbReference type="PROSITE" id="PS51193"/>
    </source>
</evidence>
<keyword evidence="4" id="KW-0378">Hydrolase</keyword>
<evidence type="ECO:0000256" key="11">
    <source>
        <dbReference type="ARBA" id="ARBA00045008"/>
    </source>
</evidence>
<comment type="function">
    <text evidence="12">ATP-dependent DNA helicase important for chromosome transmission and normal cell cycle progression in G(2)/M. May have a role in changing DNA topology to allow the loading of proteins involved in maintaining sister chromatid cohesion in the vicinity of the centromeres. Has a specific role in chromosome segregation during meiosis II.</text>
</comment>